<dbReference type="Gene3D" id="3.80.10.10">
    <property type="entry name" value="Ribonuclease Inhibitor"/>
    <property type="match status" value="1"/>
</dbReference>
<name>A0AAV8WFX1_9CUCU</name>
<dbReference type="SUPFAM" id="SSF52047">
    <property type="entry name" value="RNI-like"/>
    <property type="match status" value="1"/>
</dbReference>
<dbReference type="Pfam" id="PF13516">
    <property type="entry name" value="LRR_6"/>
    <property type="match status" value="2"/>
</dbReference>
<evidence type="ECO:0000313" key="3">
    <source>
        <dbReference type="Proteomes" id="UP001159042"/>
    </source>
</evidence>
<accession>A0AAV8WFX1</accession>
<reference evidence="2 3" key="1">
    <citation type="journal article" date="2023" name="Insect Mol. Biol.">
        <title>Genome sequencing provides insights into the evolution of gene families encoding plant cell wall-degrading enzymes in longhorned beetles.</title>
        <authorList>
            <person name="Shin N.R."/>
            <person name="Okamura Y."/>
            <person name="Kirsch R."/>
            <person name="Pauchet Y."/>
        </authorList>
    </citation>
    <scope>NUCLEOTIDE SEQUENCE [LARGE SCALE GENOMIC DNA]</scope>
    <source>
        <strain evidence="2">EAD_L_NR</strain>
    </source>
</reference>
<dbReference type="PANTHER" id="PTHR24114">
    <property type="entry name" value="LEUCINE RICH REPEAT FAMILY PROTEIN"/>
    <property type="match status" value="1"/>
</dbReference>
<sequence length="586" mass="66042">MRFGIDARDFIMANKTVSDNSSLEDIEEIQKNNDRSEGQHDSYVQSLSIYEQPDGEVNDCGSFRLLQRKTESFRCLQQVLLSNSSFMRNKEFLFPMLYDPGINDALNYKEPEPIYDDIGQEKYTNLCKELEIVPISRILKSLPMDTMNLKYYGLTNKQMQALTETLKINAYVKNLILQDNWLGRESTEMLCSMLGENSSIRVLNLKECRIGEEGAEKLNEALSTSQFLTELDLSFNSLGDKGLLMLQTGLCEAPNLKVLNISHNNLTEECADTLEKILLENKIIQQLDLSWNLFCTAPGNKKLFNAIKTNDNLQNLNISWNGISLKAAVTPLTQYLTKSVNLQYLDISNNRLEGPSLKTVRRGIFKNQSLISVNIGNNIYNPDEAYFVAGVLPLKQNDPLTHLDMENMIFDKRVLPLLTKIKNAGKTIKFGWILGNYSINGPDINKLIFERCRYLLQKPKKKKLKKDFGYYPETTLPPPPVKKKKGGKKGKKGKNKKKEEPKQETQQEAGVDSEIKNTENATECIITPTTNGLVGENEVTVHDTTDVISPDVMDDSPTGVNFAQEEVVNPVGDPEAVSQAVVEIAD</sequence>
<gene>
    <name evidence="2" type="ORF">NQ315_009166</name>
</gene>
<organism evidence="2 3">
    <name type="scientific">Exocentrus adspersus</name>
    <dbReference type="NCBI Taxonomy" id="1586481"/>
    <lineage>
        <taxon>Eukaryota</taxon>
        <taxon>Metazoa</taxon>
        <taxon>Ecdysozoa</taxon>
        <taxon>Arthropoda</taxon>
        <taxon>Hexapoda</taxon>
        <taxon>Insecta</taxon>
        <taxon>Pterygota</taxon>
        <taxon>Neoptera</taxon>
        <taxon>Endopterygota</taxon>
        <taxon>Coleoptera</taxon>
        <taxon>Polyphaga</taxon>
        <taxon>Cucujiformia</taxon>
        <taxon>Chrysomeloidea</taxon>
        <taxon>Cerambycidae</taxon>
        <taxon>Lamiinae</taxon>
        <taxon>Acanthocinini</taxon>
        <taxon>Exocentrus</taxon>
    </lineage>
</organism>
<dbReference type="EMBL" id="JANEYG010000001">
    <property type="protein sequence ID" value="KAJ8925336.1"/>
    <property type="molecule type" value="Genomic_DNA"/>
</dbReference>
<keyword evidence="3" id="KW-1185">Reference proteome</keyword>
<dbReference type="SMART" id="SM00368">
    <property type="entry name" value="LRR_RI"/>
    <property type="match status" value="5"/>
</dbReference>
<proteinExistence type="predicted"/>
<evidence type="ECO:0008006" key="4">
    <source>
        <dbReference type="Google" id="ProtNLM"/>
    </source>
</evidence>
<dbReference type="InterPro" id="IPR052394">
    <property type="entry name" value="LRR-containing"/>
</dbReference>
<dbReference type="Proteomes" id="UP001159042">
    <property type="component" value="Unassembled WGS sequence"/>
</dbReference>
<dbReference type="PANTHER" id="PTHR24114:SF2">
    <property type="entry name" value="F-BOX DOMAIN-CONTAINING PROTEIN-RELATED"/>
    <property type="match status" value="1"/>
</dbReference>
<comment type="caution">
    <text evidence="2">The sequence shown here is derived from an EMBL/GenBank/DDBJ whole genome shotgun (WGS) entry which is preliminary data.</text>
</comment>
<evidence type="ECO:0000256" key="1">
    <source>
        <dbReference type="SAM" id="MobiDB-lite"/>
    </source>
</evidence>
<protein>
    <recommendedName>
        <fullName evidence="4">Leucine-rich repeat-containing protein</fullName>
    </recommendedName>
</protein>
<feature type="region of interest" description="Disordered" evidence="1">
    <location>
        <begin position="469"/>
        <end position="516"/>
    </location>
</feature>
<dbReference type="Pfam" id="PF00560">
    <property type="entry name" value="LRR_1"/>
    <property type="match status" value="2"/>
</dbReference>
<feature type="compositionally biased region" description="Basic residues" evidence="1">
    <location>
        <begin position="481"/>
        <end position="496"/>
    </location>
</feature>
<dbReference type="InterPro" id="IPR032675">
    <property type="entry name" value="LRR_dom_sf"/>
</dbReference>
<dbReference type="InterPro" id="IPR001611">
    <property type="entry name" value="Leu-rich_rpt"/>
</dbReference>
<evidence type="ECO:0000313" key="2">
    <source>
        <dbReference type="EMBL" id="KAJ8925336.1"/>
    </source>
</evidence>
<dbReference type="FunFam" id="3.80.10.10:FF:001374">
    <property type="entry name" value="RNI-like superfamily protein"/>
    <property type="match status" value="1"/>
</dbReference>
<dbReference type="AlphaFoldDB" id="A0AAV8WFX1"/>